<reference evidence="1 2" key="1">
    <citation type="submission" date="2014-07" db="EMBL/GenBank/DDBJ databases">
        <title>Draft genome of Clostridium sulfidigenes 113A isolated from sediments associated with methane hydrate from Krishna Godavari basin.</title>
        <authorList>
            <person name="Honkalas V.S."/>
            <person name="Dabir A.P."/>
            <person name="Arora P."/>
            <person name="Dhakephalkar P.K."/>
        </authorList>
    </citation>
    <scope>NUCLEOTIDE SEQUENCE [LARGE SCALE GENOMIC DNA]</scope>
    <source>
        <strain evidence="1 2">113A</strain>
    </source>
</reference>
<gene>
    <name evidence="1" type="ORF">IO99_00675</name>
</gene>
<organism evidence="1 2">
    <name type="scientific">Clostridium sulfidigenes</name>
    <dbReference type="NCBI Taxonomy" id="318464"/>
    <lineage>
        <taxon>Bacteria</taxon>
        <taxon>Bacillati</taxon>
        <taxon>Bacillota</taxon>
        <taxon>Clostridia</taxon>
        <taxon>Eubacteriales</taxon>
        <taxon>Clostridiaceae</taxon>
        <taxon>Clostridium</taxon>
    </lineage>
</organism>
<protein>
    <submittedName>
        <fullName evidence="1">Uncharacterized protein</fullName>
    </submittedName>
</protein>
<dbReference type="STRING" id="318464.IO99_00675"/>
<proteinExistence type="predicted"/>
<accession>A0A084JIE0</accession>
<dbReference type="RefSeq" id="WP_035129064.1">
    <property type="nucleotide sequence ID" value="NZ_JPMD01000001.1"/>
</dbReference>
<evidence type="ECO:0000313" key="1">
    <source>
        <dbReference type="EMBL" id="KEZ88724.1"/>
    </source>
</evidence>
<dbReference type="EMBL" id="JPMD01000001">
    <property type="protein sequence ID" value="KEZ88724.1"/>
    <property type="molecule type" value="Genomic_DNA"/>
</dbReference>
<keyword evidence="2" id="KW-1185">Reference proteome</keyword>
<evidence type="ECO:0000313" key="2">
    <source>
        <dbReference type="Proteomes" id="UP000028542"/>
    </source>
</evidence>
<dbReference type="Proteomes" id="UP000028542">
    <property type="component" value="Unassembled WGS sequence"/>
</dbReference>
<dbReference type="AlphaFoldDB" id="A0A084JIE0"/>
<comment type="caution">
    <text evidence="1">The sequence shown here is derived from an EMBL/GenBank/DDBJ whole genome shotgun (WGS) entry which is preliminary data.</text>
</comment>
<sequence>MYTYEIKENGYVILKNGRAYIVQEEPFIPNPSLTYEENAKAQILGLEAPVKEEEDLKTRMANMEIAMANMMGV</sequence>
<name>A0A084JIE0_9CLOT</name>